<comment type="caution">
    <text evidence="1">The sequence shown here is derived from an EMBL/GenBank/DDBJ whole genome shotgun (WGS) entry which is preliminary data.</text>
</comment>
<proteinExistence type="predicted"/>
<sequence length="77" mass="8850">MLDVKHYLEIYKLRKEMMEKGITNPLPEAKKVINEIVSKLSKMSLGEKIDLHVKGGKYIMMDSNEKIIVTFPNLGDN</sequence>
<protein>
    <submittedName>
        <fullName evidence="1">Uncharacterized protein</fullName>
    </submittedName>
</protein>
<evidence type="ECO:0000313" key="2">
    <source>
        <dbReference type="Proteomes" id="UP000664044"/>
    </source>
</evidence>
<accession>A0ABS3G5F8</accession>
<keyword evidence="2" id="KW-1185">Reference proteome</keyword>
<organism evidence="1 2">
    <name type="scientific">Flagellimonas aurea</name>
    <dbReference type="NCBI Taxonomy" id="2915619"/>
    <lineage>
        <taxon>Bacteria</taxon>
        <taxon>Pseudomonadati</taxon>
        <taxon>Bacteroidota</taxon>
        <taxon>Flavobacteriia</taxon>
        <taxon>Flavobacteriales</taxon>
        <taxon>Flavobacteriaceae</taxon>
        <taxon>Flagellimonas</taxon>
    </lineage>
</organism>
<dbReference type="EMBL" id="JAFLNL010000006">
    <property type="protein sequence ID" value="MBO0354649.1"/>
    <property type="molecule type" value="Genomic_DNA"/>
</dbReference>
<dbReference type="Proteomes" id="UP000664044">
    <property type="component" value="Unassembled WGS sequence"/>
</dbReference>
<gene>
    <name evidence="1" type="ORF">J0656_11545</name>
</gene>
<name>A0ABS3G5F8_9FLAO</name>
<reference evidence="1 2" key="1">
    <citation type="submission" date="2021-03" db="EMBL/GenBank/DDBJ databases">
        <title>Muricauda lutimaris sp. nov. and Muricauda ruestringensis sp. nov, two marine members of the Flavobacteriaceae isolated from deep sea sediments of Western Pacific.</title>
        <authorList>
            <person name="Zhao S."/>
            <person name="Liu R."/>
        </authorList>
    </citation>
    <scope>NUCLEOTIDE SEQUENCE [LARGE SCALE GENOMIC DNA]</scope>
    <source>
        <strain evidence="1 2">BC31-1-A7</strain>
    </source>
</reference>
<evidence type="ECO:0000313" key="1">
    <source>
        <dbReference type="EMBL" id="MBO0354649.1"/>
    </source>
</evidence>
<dbReference type="RefSeq" id="WP_207033909.1">
    <property type="nucleotide sequence ID" value="NZ_JAFLNL010000006.1"/>
</dbReference>